<proteinExistence type="predicted"/>
<reference evidence="1" key="1">
    <citation type="submission" date="2024-01" db="EMBL/GenBank/DDBJ databases">
        <authorList>
            <person name="Webb A."/>
        </authorList>
    </citation>
    <scope>NUCLEOTIDE SEQUENCE</scope>
    <source>
        <strain evidence="1">Pm1</strain>
    </source>
</reference>
<gene>
    <name evidence="1" type="ORF">PM001_LOCUS9991</name>
</gene>
<evidence type="ECO:0008006" key="3">
    <source>
        <dbReference type="Google" id="ProtNLM"/>
    </source>
</evidence>
<dbReference type="AlphaFoldDB" id="A0AAV1TR52"/>
<protein>
    <recommendedName>
        <fullName evidence="3">ATP synthase subunit e, mitochondrial</fullName>
    </recommendedName>
</protein>
<organism evidence="1 2">
    <name type="scientific">Peronospora matthiolae</name>
    <dbReference type="NCBI Taxonomy" id="2874970"/>
    <lineage>
        <taxon>Eukaryota</taxon>
        <taxon>Sar</taxon>
        <taxon>Stramenopiles</taxon>
        <taxon>Oomycota</taxon>
        <taxon>Peronosporomycetes</taxon>
        <taxon>Peronosporales</taxon>
        <taxon>Peronosporaceae</taxon>
        <taxon>Peronospora</taxon>
    </lineage>
</organism>
<evidence type="ECO:0000313" key="1">
    <source>
        <dbReference type="EMBL" id="CAK7924841.1"/>
    </source>
</evidence>
<dbReference type="Proteomes" id="UP001162060">
    <property type="component" value="Unassembled WGS sequence"/>
</dbReference>
<accession>A0AAV1TR52</accession>
<evidence type="ECO:0000313" key="2">
    <source>
        <dbReference type="Proteomes" id="UP001162060"/>
    </source>
</evidence>
<name>A0AAV1TR52_9STRA</name>
<dbReference type="EMBL" id="CAKLBY020000078">
    <property type="protein sequence ID" value="CAK7924841.1"/>
    <property type="molecule type" value="Genomic_DNA"/>
</dbReference>
<sequence>MKVPKMMLDYSLRFGLAITLCYIYWDPKSDEEIRSDVEAKIKPDLEARKKKQAKFAELLLQKSDKSSESQQQLDQITAFTKTKEQHFADHRARDK</sequence>
<comment type="caution">
    <text evidence="1">The sequence shown here is derived from an EMBL/GenBank/DDBJ whole genome shotgun (WGS) entry which is preliminary data.</text>
</comment>